<dbReference type="Proteomes" id="UP000274504">
    <property type="component" value="Unassembled WGS sequence"/>
</dbReference>
<reference evidence="3" key="1">
    <citation type="submission" date="2017-02" db="UniProtKB">
        <authorList>
            <consortium name="WormBaseParasite"/>
        </authorList>
    </citation>
    <scope>IDENTIFICATION</scope>
</reference>
<protein>
    <submittedName>
        <fullName evidence="1 3">Uncharacterized protein</fullName>
    </submittedName>
</protein>
<dbReference type="AlphaFoldDB" id="A0A0R3SAD4"/>
<evidence type="ECO:0000313" key="1">
    <source>
        <dbReference type="EMBL" id="VDL18769.1"/>
    </source>
</evidence>
<dbReference type="WBParaSite" id="HDID_0000130701-mRNA-1">
    <property type="protein sequence ID" value="HDID_0000130701-mRNA-1"/>
    <property type="gene ID" value="HDID_0000130701"/>
</dbReference>
<dbReference type="EMBL" id="UYSG01000235">
    <property type="protein sequence ID" value="VDL18769.1"/>
    <property type="molecule type" value="Genomic_DNA"/>
</dbReference>
<sequence length="113" mass="13020">MIDWADVIMEYYEQVKSSRQDEEQSTRFKLIIRLVYEAVSLPVLRQSTYSLLGHRSRVSDICLHWRLLVGLPSIDRCQTLRLVIPNVGCQWQSGVFLTAIPIGEEVSRISQIA</sequence>
<reference evidence="1 2" key="2">
    <citation type="submission" date="2018-11" db="EMBL/GenBank/DDBJ databases">
        <authorList>
            <consortium name="Pathogen Informatics"/>
        </authorList>
    </citation>
    <scope>NUCLEOTIDE SEQUENCE [LARGE SCALE GENOMIC DNA]</scope>
</reference>
<evidence type="ECO:0000313" key="3">
    <source>
        <dbReference type="WBParaSite" id="HDID_0000130701-mRNA-1"/>
    </source>
</evidence>
<proteinExistence type="predicted"/>
<organism evidence="3">
    <name type="scientific">Hymenolepis diminuta</name>
    <name type="common">Rat tapeworm</name>
    <dbReference type="NCBI Taxonomy" id="6216"/>
    <lineage>
        <taxon>Eukaryota</taxon>
        <taxon>Metazoa</taxon>
        <taxon>Spiralia</taxon>
        <taxon>Lophotrochozoa</taxon>
        <taxon>Platyhelminthes</taxon>
        <taxon>Cestoda</taxon>
        <taxon>Eucestoda</taxon>
        <taxon>Cyclophyllidea</taxon>
        <taxon>Hymenolepididae</taxon>
        <taxon>Hymenolepis</taxon>
    </lineage>
</organism>
<evidence type="ECO:0000313" key="2">
    <source>
        <dbReference type="Proteomes" id="UP000274504"/>
    </source>
</evidence>
<gene>
    <name evidence="1" type="ORF">HDID_LOCUS1308</name>
</gene>
<accession>A0A0R3SAD4</accession>
<name>A0A0R3SAD4_HYMDI</name>